<reference evidence="7" key="1">
    <citation type="submission" date="2017-09" db="EMBL/GenBank/DDBJ databases">
        <authorList>
            <person name="Varghese N."/>
            <person name="Submissions S."/>
        </authorList>
    </citation>
    <scope>NUCLEOTIDE SEQUENCE [LARGE SCALE GENOMIC DNA]</scope>
    <source>
        <strain evidence="7">DSM 15103</strain>
    </source>
</reference>
<dbReference type="PROSITE" id="PS50112">
    <property type="entry name" value="PAS"/>
    <property type="match status" value="1"/>
</dbReference>
<feature type="domain" description="GGDEF" evidence="5">
    <location>
        <begin position="239"/>
        <end position="376"/>
    </location>
</feature>
<dbReference type="InterPro" id="IPR043128">
    <property type="entry name" value="Rev_trsase/Diguanyl_cyclase"/>
</dbReference>
<evidence type="ECO:0000313" key="6">
    <source>
        <dbReference type="EMBL" id="SNZ03402.1"/>
    </source>
</evidence>
<dbReference type="SUPFAM" id="SSF141868">
    <property type="entry name" value="EAL domain-like"/>
    <property type="match status" value="1"/>
</dbReference>
<protein>
    <submittedName>
        <fullName evidence="6">PAS domain S-box-containing protein/diguanylate cyclase (GGDEF) domain-containing protein</fullName>
    </submittedName>
</protein>
<dbReference type="Pfam" id="PF00990">
    <property type="entry name" value="GGDEF"/>
    <property type="match status" value="1"/>
</dbReference>
<dbReference type="InterPro" id="IPR000700">
    <property type="entry name" value="PAS-assoc_C"/>
</dbReference>
<dbReference type="Proteomes" id="UP000219036">
    <property type="component" value="Unassembled WGS sequence"/>
</dbReference>
<dbReference type="Gene3D" id="3.30.70.270">
    <property type="match status" value="1"/>
</dbReference>
<dbReference type="SUPFAM" id="SSF55073">
    <property type="entry name" value="Nucleotide cyclase"/>
    <property type="match status" value="1"/>
</dbReference>
<evidence type="ECO:0000259" key="5">
    <source>
        <dbReference type="PROSITE" id="PS50887"/>
    </source>
</evidence>
<gene>
    <name evidence="6" type="ORF">SAMN06265182_0371</name>
</gene>
<feature type="domain" description="PAC" evidence="3">
    <location>
        <begin position="141"/>
        <end position="194"/>
    </location>
</feature>
<dbReference type="CDD" id="cd00130">
    <property type="entry name" value="PAS"/>
    <property type="match status" value="1"/>
</dbReference>
<dbReference type="InterPro" id="IPR052155">
    <property type="entry name" value="Biofilm_reg_signaling"/>
</dbReference>
<dbReference type="InterPro" id="IPR000160">
    <property type="entry name" value="GGDEF_dom"/>
</dbReference>
<dbReference type="NCBIfam" id="TIGR00229">
    <property type="entry name" value="sensory_box"/>
    <property type="match status" value="1"/>
</dbReference>
<dbReference type="EMBL" id="OBEI01000001">
    <property type="protein sequence ID" value="SNZ03402.1"/>
    <property type="molecule type" value="Genomic_DNA"/>
</dbReference>
<dbReference type="Gene3D" id="3.30.450.20">
    <property type="entry name" value="PAS domain"/>
    <property type="match status" value="1"/>
</dbReference>
<evidence type="ECO:0000256" key="1">
    <source>
        <dbReference type="SAM" id="Coils"/>
    </source>
</evidence>
<organism evidence="6 7">
    <name type="scientific">Persephonella hydrogeniphila</name>
    <dbReference type="NCBI Taxonomy" id="198703"/>
    <lineage>
        <taxon>Bacteria</taxon>
        <taxon>Pseudomonadati</taxon>
        <taxon>Aquificota</taxon>
        <taxon>Aquificia</taxon>
        <taxon>Aquificales</taxon>
        <taxon>Hydrogenothermaceae</taxon>
        <taxon>Persephonella</taxon>
    </lineage>
</organism>
<evidence type="ECO:0000259" key="2">
    <source>
        <dbReference type="PROSITE" id="PS50112"/>
    </source>
</evidence>
<keyword evidence="7" id="KW-1185">Reference proteome</keyword>
<dbReference type="AlphaFoldDB" id="A0A285N1S6"/>
<accession>A0A285N1S6</accession>
<dbReference type="Pfam" id="PF00563">
    <property type="entry name" value="EAL"/>
    <property type="match status" value="1"/>
</dbReference>
<dbReference type="InterPro" id="IPR013656">
    <property type="entry name" value="PAS_4"/>
</dbReference>
<dbReference type="SMART" id="SM00267">
    <property type="entry name" value="GGDEF"/>
    <property type="match status" value="1"/>
</dbReference>
<feature type="domain" description="PAS" evidence="2">
    <location>
        <begin position="69"/>
        <end position="117"/>
    </location>
</feature>
<dbReference type="SMART" id="SM00091">
    <property type="entry name" value="PAS"/>
    <property type="match status" value="1"/>
</dbReference>
<proteinExistence type="predicted"/>
<dbReference type="SUPFAM" id="SSF55785">
    <property type="entry name" value="PYP-like sensor domain (PAS domain)"/>
    <property type="match status" value="1"/>
</dbReference>
<keyword evidence="1" id="KW-0175">Coiled coil</keyword>
<dbReference type="InterPro" id="IPR029787">
    <property type="entry name" value="Nucleotide_cyclase"/>
</dbReference>
<name>A0A285N1S6_9AQUI</name>
<evidence type="ECO:0000259" key="3">
    <source>
        <dbReference type="PROSITE" id="PS50113"/>
    </source>
</evidence>
<dbReference type="PANTHER" id="PTHR44757:SF2">
    <property type="entry name" value="BIOFILM ARCHITECTURE MAINTENANCE PROTEIN MBAA"/>
    <property type="match status" value="1"/>
</dbReference>
<dbReference type="PANTHER" id="PTHR44757">
    <property type="entry name" value="DIGUANYLATE CYCLASE DGCP"/>
    <property type="match status" value="1"/>
</dbReference>
<dbReference type="PROSITE" id="PS50113">
    <property type="entry name" value="PAC"/>
    <property type="match status" value="1"/>
</dbReference>
<dbReference type="InterPro" id="IPR035965">
    <property type="entry name" value="PAS-like_dom_sf"/>
</dbReference>
<dbReference type="RefSeq" id="WP_096999560.1">
    <property type="nucleotide sequence ID" value="NZ_OBEI01000001.1"/>
</dbReference>
<dbReference type="SMART" id="SM00052">
    <property type="entry name" value="EAL"/>
    <property type="match status" value="1"/>
</dbReference>
<dbReference type="OrthoDB" id="8858at2"/>
<dbReference type="PROSITE" id="PS50887">
    <property type="entry name" value="GGDEF"/>
    <property type="match status" value="1"/>
</dbReference>
<dbReference type="InterPro" id="IPR000014">
    <property type="entry name" value="PAS"/>
</dbReference>
<dbReference type="InterPro" id="IPR035919">
    <property type="entry name" value="EAL_sf"/>
</dbReference>
<sequence length="629" mass="73316">MAAKKTVLSIAIDRELLSKLKELSKEKSYSVSKLISKLLEEVLYLEENVFKDEIYKNIDWLSEEWKDKLQVLFTKVLDTTPDPIWIKDLNLRIIYVNQAFANLFGLKKEDLIGKSDIEVLPADVAKECIFSDMKALESKKSSHSVEKIKAADGREIIFDVIKTPIYDKTGKIIAILGISRDITEFVRVQEELEKKNKELEEAYKKLQEIYEYDIVTGLVKKRRFLQIVREALNQMEKGQEYTLINIEVANLMYANEMYGYEFGSKVLREFSKKLKDKLEEMGFDFVLSKIGGNKFGLFVKDDIVNRHILRKFLNFVKSIRIPTPDEESFFVPKIIFAVRKISKEDTKDLEKILLQMEDLLMHLKEGGKRNFVILRNQPVMYTKYIELEKKIKKSLEEGKLNLQLKPIKDLQELSVHGHQVVCSFDEIDEKDICYLMENASIDNVLRKIDQKLFDIIKRKVYPNTDKTIFVRLRQTTLDRVLNLPEDKITKDIMYIKDRTVFMVTENTFNNSYSNILELKNNYNLKFCLDNFGVGNTSIKMLTRMIEHDMFQYIKINSSFIKTSIYSAKRKRILKGVLAISNEFGIKTIASGVDSEEVFDFVKDIGFEFAEGSYIGESLDVENLKQYLLD</sequence>
<feature type="domain" description="EAL" evidence="4">
    <location>
        <begin position="384"/>
        <end position="629"/>
    </location>
</feature>
<evidence type="ECO:0000313" key="7">
    <source>
        <dbReference type="Proteomes" id="UP000219036"/>
    </source>
</evidence>
<dbReference type="Pfam" id="PF08448">
    <property type="entry name" value="PAS_4"/>
    <property type="match status" value="1"/>
</dbReference>
<evidence type="ECO:0000259" key="4">
    <source>
        <dbReference type="PROSITE" id="PS50883"/>
    </source>
</evidence>
<dbReference type="Gene3D" id="3.20.20.450">
    <property type="entry name" value="EAL domain"/>
    <property type="match status" value="1"/>
</dbReference>
<dbReference type="InterPro" id="IPR001633">
    <property type="entry name" value="EAL_dom"/>
</dbReference>
<feature type="coiled-coil region" evidence="1">
    <location>
        <begin position="182"/>
        <end position="212"/>
    </location>
</feature>
<dbReference type="PROSITE" id="PS50883">
    <property type="entry name" value="EAL"/>
    <property type="match status" value="1"/>
</dbReference>